<evidence type="ECO:0000256" key="1">
    <source>
        <dbReference type="SAM" id="MobiDB-lite"/>
    </source>
</evidence>
<comment type="caution">
    <text evidence="2">The sequence shown here is derived from an EMBL/GenBank/DDBJ whole genome shotgun (WGS) entry which is preliminary data.</text>
</comment>
<dbReference type="AlphaFoldDB" id="A0A8X6VFN3"/>
<name>A0A8X6VFN3_TRICX</name>
<feature type="region of interest" description="Disordered" evidence="1">
    <location>
        <begin position="129"/>
        <end position="157"/>
    </location>
</feature>
<keyword evidence="3" id="KW-1185">Reference proteome</keyword>
<gene>
    <name evidence="2" type="ORF">TNCV_4414131</name>
</gene>
<sequence length="157" mass="17604">MKIHRLEPEVEPANMGCTRRAPNQLRHPGDLLNLIMCIDSISAKAFTFGSAKLEQFLFHVGISSSPFQKNFAQEGTEGELSAIDFSRFLRVKVVISLFLNEQFLAAALNKASFVRLLVPNNTRIIGKIPHNFDHGHRRRSTVPKPPLTGNNLNMQPD</sequence>
<dbReference type="Proteomes" id="UP000887159">
    <property type="component" value="Unassembled WGS sequence"/>
</dbReference>
<evidence type="ECO:0000313" key="2">
    <source>
        <dbReference type="EMBL" id="GFY04325.1"/>
    </source>
</evidence>
<proteinExistence type="predicted"/>
<evidence type="ECO:0000313" key="3">
    <source>
        <dbReference type="Proteomes" id="UP000887159"/>
    </source>
</evidence>
<feature type="compositionally biased region" description="Polar residues" evidence="1">
    <location>
        <begin position="148"/>
        <end position="157"/>
    </location>
</feature>
<dbReference type="EMBL" id="BMAU01021244">
    <property type="protein sequence ID" value="GFY04325.1"/>
    <property type="molecule type" value="Genomic_DNA"/>
</dbReference>
<protein>
    <submittedName>
        <fullName evidence="2">Uncharacterized protein</fullName>
    </submittedName>
</protein>
<reference evidence="2" key="1">
    <citation type="submission" date="2020-08" db="EMBL/GenBank/DDBJ databases">
        <title>Multicomponent nature underlies the extraordinary mechanical properties of spider dragline silk.</title>
        <authorList>
            <person name="Kono N."/>
            <person name="Nakamura H."/>
            <person name="Mori M."/>
            <person name="Yoshida Y."/>
            <person name="Ohtoshi R."/>
            <person name="Malay A.D."/>
            <person name="Moran D.A.P."/>
            <person name="Tomita M."/>
            <person name="Numata K."/>
            <person name="Arakawa K."/>
        </authorList>
    </citation>
    <scope>NUCLEOTIDE SEQUENCE</scope>
</reference>
<organism evidence="2 3">
    <name type="scientific">Trichonephila clavipes</name>
    <name type="common">Golden silk orbweaver</name>
    <name type="synonym">Nephila clavipes</name>
    <dbReference type="NCBI Taxonomy" id="2585209"/>
    <lineage>
        <taxon>Eukaryota</taxon>
        <taxon>Metazoa</taxon>
        <taxon>Ecdysozoa</taxon>
        <taxon>Arthropoda</taxon>
        <taxon>Chelicerata</taxon>
        <taxon>Arachnida</taxon>
        <taxon>Araneae</taxon>
        <taxon>Araneomorphae</taxon>
        <taxon>Entelegynae</taxon>
        <taxon>Araneoidea</taxon>
        <taxon>Nephilidae</taxon>
        <taxon>Trichonephila</taxon>
    </lineage>
</organism>
<accession>A0A8X6VFN3</accession>